<dbReference type="Proteomes" id="UP000308038">
    <property type="component" value="Unassembled WGS sequence"/>
</dbReference>
<dbReference type="PROSITE" id="PS50937">
    <property type="entry name" value="HTH_MERR_2"/>
    <property type="match status" value="1"/>
</dbReference>
<evidence type="ECO:0000256" key="2">
    <source>
        <dbReference type="ARBA" id="ARBA00023125"/>
    </source>
</evidence>
<reference evidence="5 6" key="1">
    <citation type="submission" date="2019-04" db="EMBL/GenBank/DDBJ databases">
        <title>Microbes associate with the intestines of laboratory mice.</title>
        <authorList>
            <person name="Navarre W."/>
            <person name="Wong E."/>
            <person name="Huang K.C."/>
            <person name="Tropini C."/>
            <person name="Ng K."/>
            <person name="Yu B."/>
        </authorList>
    </citation>
    <scope>NUCLEOTIDE SEQUENCE [LARGE SCALE GENOMIC DNA]</scope>
    <source>
        <strain evidence="5 6">NM83_B4-11</strain>
    </source>
</reference>
<evidence type="ECO:0000259" key="4">
    <source>
        <dbReference type="PROSITE" id="PS50937"/>
    </source>
</evidence>
<protein>
    <submittedName>
        <fullName evidence="5">MerR family transcriptional regulator</fullName>
    </submittedName>
</protein>
<dbReference type="PANTHER" id="PTHR30204:SF94">
    <property type="entry name" value="HEAVY METAL-DEPENDENT TRANSCRIPTIONAL REGULATOR HI_0293-RELATED"/>
    <property type="match status" value="1"/>
</dbReference>
<dbReference type="Pfam" id="PF13411">
    <property type="entry name" value="MerR_1"/>
    <property type="match status" value="1"/>
</dbReference>
<evidence type="ECO:0000313" key="6">
    <source>
        <dbReference type="Proteomes" id="UP000308038"/>
    </source>
</evidence>
<dbReference type="InterPro" id="IPR047057">
    <property type="entry name" value="MerR_fam"/>
</dbReference>
<sequence length="148" mass="16143">MDPVATIDSRGFVADLTIGRLAAATGVKVETIRYYERAGLIVPPARTGGNYRSYSAGDLDRLRFIRKTRDLGFTLEEIRAMLDLARQRDRSCETIDVIASKHLADVDRKIADLRGLRRELSAIISSCAGGTVGECRILEAFAPSGPSS</sequence>
<dbReference type="PROSITE" id="PS00552">
    <property type="entry name" value="HTH_MERR_1"/>
    <property type="match status" value="1"/>
</dbReference>
<keyword evidence="6" id="KW-1185">Reference proteome</keyword>
<name>A0ABY2QJF0_9SPHN</name>
<dbReference type="Gene3D" id="1.10.1660.10">
    <property type="match status" value="1"/>
</dbReference>
<keyword evidence="1" id="KW-0805">Transcription regulation</keyword>
<gene>
    <name evidence="5" type="ORF">E5988_07690</name>
</gene>
<dbReference type="PRINTS" id="PR00040">
    <property type="entry name" value="HTHMERR"/>
</dbReference>
<accession>A0ABY2QJF0</accession>
<dbReference type="SUPFAM" id="SSF46955">
    <property type="entry name" value="Putative DNA-binding domain"/>
    <property type="match status" value="1"/>
</dbReference>
<dbReference type="SMART" id="SM00422">
    <property type="entry name" value="HTH_MERR"/>
    <property type="match status" value="1"/>
</dbReference>
<keyword evidence="2" id="KW-0238">DNA-binding</keyword>
<organism evidence="5 6">
    <name type="scientific">Sphingomonas olei</name>
    <dbReference type="NCBI Taxonomy" id="1886787"/>
    <lineage>
        <taxon>Bacteria</taxon>
        <taxon>Pseudomonadati</taxon>
        <taxon>Pseudomonadota</taxon>
        <taxon>Alphaproteobacteria</taxon>
        <taxon>Sphingomonadales</taxon>
        <taxon>Sphingomonadaceae</taxon>
        <taxon>Sphingomonas</taxon>
    </lineage>
</organism>
<proteinExistence type="predicted"/>
<dbReference type="EMBL" id="SSTI01000004">
    <property type="protein sequence ID" value="THG40680.1"/>
    <property type="molecule type" value="Genomic_DNA"/>
</dbReference>
<evidence type="ECO:0000256" key="1">
    <source>
        <dbReference type="ARBA" id="ARBA00023015"/>
    </source>
</evidence>
<evidence type="ECO:0000256" key="3">
    <source>
        <dbReference type="ARBA" id="ARBA00023163"/>
    </source>
</evidence>
<dbReference type="CDD" id="cd04785">
    <property type="entry name" value="HTH_CadR-PbrR-like"/>
    <property type="match status" value="1"/>
</dbReference>
<dbReference type="InterPro" id="IPR000551">
    <property type="entry name" value="MerR-type_HTH_dom"/>
</dbReference>
<comment type="caution">
    <text evidence="5">The sequence shown here is derived from an EMBL/GenBank/DDBJ whole genome shotgun (WGS) entry which is preliminary data.</text>
</comment>
<dbReference type="PANTHER" id="PTHR30204">
    <property type="entry name" value="REDOX-CYCLING DRUG-SENSING TRANSCRIPTIONAL ACTIVATOR SOXR"/>
    <property type="match status" value="1"/>
</dbReference>
<dbReference type="InterPro" id="IPR009061">
    <property type="entry name" value="DNA-bd_dom_put_sf"/>
</dbReference>
<evidence type="ECO:0000313" key="5">
    <source>
        <dbReference type="EMBL" id="THG40680.1"/>
    </source>
</evidence>
<feature type="domain" description="HTH merR-type" evidence="4">
    <location>
        <begin position="15"/>
        <end position="84"/>
    </location>
</feature>
<keyword evidence="3" id="KW-0804">Transcription</keyword>